<dbReference type="PANTHER" id="PTHR12110">
    <property type="entry name" value="HYDROXYPYRUVATE ISOMERASE"/>
    <property type="match status" value="1"/>
</dbReference>
<proteinExistence type="predicted"/>
<protein>
    <submittedName>
        <fullName evidence="2">Sugar phosphate isomerase/epimerase family protein</fullName>
    </submittedName>
</protein>
<dbReference type="Gene3D" id="3.20.20.150">
    <property type="entry name" value="Divalent-metal-dependent TIM barrel enzymes"/>
    <property type="match status" value="1"/>
</dbReference>
<feature type="domain" description="Xylose isomerase-like TIM barrel" evidence="1">
    <location>
        <begin position="36"/>
        <end position="272"/>
    </location>
</feature>
<dbReference type="SUPFAM" id="SSF51658">
    <property type="entry name" value="Xylose isomerase-like"/>
    <property type="match status" value="1"/>
</dbReference>
<keyword evidence="2" id="KW-0413">Isomerase</keyword>
<reference evidence="2 3" key="1">
    <citation type="journal article" date="2019" name="Int. J. Syst. Evol. Microbiol.">
        <title>The Global Catalogue of Microorganisms (GCM) 10K type strain sequencing project: providing services to taxonomists for standard genome sequencing and annotation.</title>
        <authorList>
            <consortium name="The Broad Institute Genomics Platform"/>
            <consortium name="The Broad Institute Genome Sequencing Center for Infectious Disease"/>
            <person name="Wu L."/>
            <person name="Ma J."/>
        </authorList>
    </citation>
    <scope>NUCLEOTIDE SEQUENCE [LARGE SCALE GENOMIC DNA]</scope>
    <source>
        <strain evidence="2 3">CGMCC 1.15824</strain>
    </source>
</reference>
<evidence type="ECO:0000259" key="1">
    <source>
        <dbReference type="Pfam" id="PF01261"/>
    </source>
</evidence>
<accession>A0ABD5QC29</accession>
<dbReference type="Pfam" id="PF01261">
    <property type="entry name" value="AP_endonuc_2"/>
    <property type="match status" value="1"/>
</dbReference>
<dbReference type="AlphaFoldDB" id="A0ABD5QC29"/>
<organism evidence="2 3">
    <name type="scientific">Saliphagus infecundisoli</name>
    <dbReference type="NCBI Taxonomy" id="1849069"/>
    <lineage>
        <taxon>Archaea</taxon>
        <taxon>Methanobacteriati</taxon>
        <taxon>Methanobacteriota</taxon>
        <taxon>Stenosarchaea group</taxon>
        <taxon>Halobacteria</taxon>
        <taxon>Halobacteriales</taxon>
        <taxon>Natrialbaceae</taxon>
        <taxon>Saliphagus</taxon>
    </lineage>
</organism>
<evidence type="ECO:0000313" key="2">
    <source>
        <dbReference type="EMBL" id="MFC4986679.1"/>
    </source>
</evidence>
<dbReference type="RefSeq" id="WP_224830121.1">
    <property type="nucleotide sequence ID" value="NZ_JAIVEF010000002.1"/>
</dbReference>
<name>A0ABD5QC29_9EURY</name>
<comment type="caution">
    <text evidence="2">The sequence shown here is derived from an EMBL/GenBank/DDBJ whole genome shotgun (WGS) entry which is preliminary data.</text>
</comment>
<keyword evidence="3" id="KW-1185">Reference proteome</keyword>
<dbReference type="InterPro" id="IPR050312">
    <property type="entry name" value="IolE/XylAMocC-like"/>
</dbReference>
<dbReference type="Proteomes" id="UP001595925">
    <property type="component" value="Unassembled WGS sequence"/>
</dbReference>
<evidence type="ECO:0000313" key="3">
    <source>
        <dbReference type="Proteomes" id="UP001595925"/>
    </source>
</evidence>
<dbReference type="EMBL" id="JBHSJG010000006">
    <property type="protein sequence ID" value="MFC4986679.1"/>
    <property type="molecule type" value="Genomic_DNA"/>
</dbReference>
<dbReference type="InterPro" id="IPR013022">
    <property type="entry name" value="Xyl_isomerase-like_TIM-brl"/>
</dbReference>
<sequence>MRLGCNWLSIESEEDLEKALPVIDEFSLGAIDAPEAIGDWSIEQCETFGETIRDYGLTIGEYGYWENLLTRDDAERRQQIQTIQSLLKRADAMGVDCVVTLAGSFGGSWAGAPHPDNWSDEARRMVVENCRQILNGVSLDHTTYALEPWYNTFVHQPRAVREVIDEVNHDDFGIHMDAMNMHSVQDVYQSTQLIDEAFDLLGEDVAAAHIKDIHWNTEHGILCLEEVLPGDGTMDYNRYAQRLDELDDDVAVFTEHWTTDEEFVETMRRFRDVAERNDIELVTR</sequence>
<dbReference type="InterPro" id="IPR036237">
    <property type="entry name" value="Xyl_isomerase-like_sf"/>
</dbReference>
<gene>
    <name evidence="2" type="ORF">ACFPFO_02565</name>
</gene>
<dbReference type="GO" id="GO:0016853">
    <property type="term" value="F:isomerase activity"/>
    <property type="evidence" value="ECO:0007669"/>
    <property type="project" value="UniProtKB-KW"/>
</dbReference>